<keyword evidence="11" id="KW-1185">Reference proteome</keyword>
<comment type="subcellular location">
    <subcellularLocation>
        <location evidence="1 6">Nucleus</location>
    </subcellularLocation>
</comment>
<dbReference type="Gene3D" id="3.70.10.10">
    <property type="match status" value="1"/>
</dbReference>
<dbReference type="SUPFAM" id="SSF55979">
    <property type="entry name" value="DNA clamp"/>
    <property type="match status" value="2"/>
</dbReference>
<evidence type="ECO:0000259" key="9">
    <source>
        <dbReference type="Pfam" id="PF02747"/>
    </source>
</evidence>
<dbReference type="Proteomes" id="UP000031737">
    <property type="component" value="Unassembled WGS sequence"/>
</dbReference>
<dbReference type="CDD" id="cd00577">
    <property type="entry name" value="PCNA"/>
    <property type="match status" value="1"/>
</dbReference>
<evidence type="ECO:0000256" key="2">
    <source>
        <dbReference type="ARBA" id="ARBA00010462"/>
    </source>
</evidence>
<dbReference type="GO" id="GO:0043626">
    <property type="term" value="C:PCNA complex"/>
    <property type="evidence" value="ECO:0007669"/>
    <property type="project" value="TreeGrafter"/>
</dbReference>
<evidence type="ECO:0000256" key="6">
    <source>
        <dbReference type="RuleBase" id="RU000641"/>
    </source>
</evidence>
<dbReference type="GO" id="GO:0006275">
    <property type="term" value="P:regulation of DNA replication"/>
    <property type="evidence" value="ECO:0007669"/>
    <property type="project" value="InterPro"/>
</dbReference>
<evidence type="ECO:0000313" key="10">
    <source>
        <dbReference type="EMBL" id="ESL07745.1"/>
    </source>
</evidence>
<evidence type="ECO:0000313" key="11">
    <source>
        <dbReference type="Proteomes" id="UP000031737"/>
    </source>
</evidence>
<keyword evidence="4 7" id="KW-0238">DNA-binding</keyword>
<dbReference type="GO" id="GO:0006298">
    <property type="term" value="P:mismatch repair"/>
    <property type="evidence" value="ECO:0007669"/>
    <property type="project" value="TreeGrafter"/>
</dbReference>
<dbReference type="InterPro" id="IPR046938">
    <property type="entry name" value="DNA_clamp_sf"/>
</dbReference>
<evidence type="ECO:0000256" key="1">
    <source>
        <dbReference type="ARBA" id="ARBA00004123"/>
    </source>
</evidence>
<gene>
    <name evidence="10" type="ORF">TRSC58_04562</name>
</gene>
<dbReference type="PRINTS" id="PR00339">
    <property type="entry name" value="PCNACYCLIN"/>
</dbReference>
<dbReference type="Pfam" id="PF02747">
    <property type="entry name" value="PCNA_C"/>
    <property type="match status" value="2"/>
</dbReference>
<evidence type="ECO:0000256" key="3">
    <source>
        <dbReference type="ARBA" id="ARBA00022705"/>
    </source>
</evidence>
<dbReference type="InterPro" id="IPR022649">
    <property type="entry name" value="Pr_cel_nuc_antig_C"/>
</dbReference>
<proteinExistence type="inferred from homology"/>
<dbReference type="Pfam" id="PF00705">
    <property type="entry name" value="PCNA_N"/>
    <property type="match status" value="1"/>
</dbReference>
<comment type="caution">
    <text evidence="10">The sequence shown here is derived from an EMBL/GenBank/DDBJ whole genome shotgun (WGS) entry which is preliminary data.</text>
</comment>
<protein>
    <recommendedName>
        <fullName evidence="6">DNA sliding clamp PCNA</fullName>
    </recommendedName>
</protein>
<reference evidence="10 11" key="1">
    <citation type="submission" date="2013-07" db="EMBL/GenBank/DDBJ databases">
        <authorList>
            <person name="Stoco P.H."/>
            <person name="Wagner G."/>
            <person name="Gerber A."/>
            <person name="Zaha A."/>
            <person name="Thompson C."/>
            <person name="Bartholomeu D.C."/>
            <person name="Luckemeyer D.D."/>
            <person name="Bahia D."/>
            <person name="Loreto E."/>
            <person name="Prestes E.B."/>
            <person name="Lima F.M."/>
            <person name="Rodrigues-Luiz G."/>
            <person name="Vallejo G.A."/>
            <person name="Filho J.F."/>
            <person name="Monteiro K.M."/>
            <person name="Tyler K.M."/>
            <person name="de Almeida L.G."/>
            <person name="Ortiz M.F."/>
            <person name="Siervo M.A."/>
            <person name="de Moraes M.H."/>
            <person name="Cunha O.L."/>
            <person name="Mendonca-Neto R."/>
            <person name="Silva R."/>
            <person name="Teixeira S.M."/>
            <person name="Murta S.M."/>
            <person name="Sincero T.C."/>
            <person name="Mendes T.A."/>
            <person name="Urmenyi T.P."/>
            <person name="Silva V.G."/>
            <person name="da Rocha W.D."/>
            <person name="Andersson B."/>
            <person name="Romanha A.J."/>
            <person name="Steindel M."/>
            <person name="de Vasconcelos A.T."/>
            <person name="Grisard E.C."/>
        </authorList>
    </citation>
    <scope>NUCLEOTIDE SEQUENCE [LARGE SCALE GENOMIC DNA]</scope>
    <source>
        <strain evidence="10 11">SC58</strain>
    </source>
</reference>
<dbReference type="InterPro" id="IPR000730">
    <property type="entry name" value="Pr_cel_nuc_antig"/>
</dbReference>
<dbReference type="AlphaFoldDB" id="A0A061J0B0"/>
<dbReference type="NCBIfam" id="TIGR00590">
    <property type="entry name" value="pcna"/>
    <property type="match status" value="1"/>
</dbReference>
<comment type="function">
    <text evidence="6">This protein is an auxiliary protein of DNA polymerase delta and is involved in the control of eukaryotic DNA replication by increasing the polymerase's processivity during elongation of the leading strand.</text>
</comment>
<accession>A0A061J0B0</accession>
<dbReference type="GO" id="GO:0006272">
    <property type="term" value="P:leading strand elongation"/>
    <property type="evidence" value="ECO:0007669"/>
    <property type="project" value="TreeGrafter"/>
</dbReference>
<dbReference type="EMBL" id="AUPL01004562">
    <property type="protein sequence ID" value="ESL07745.1"/>
    <property type="molecule type" value="Genomic_DNA"/>
</dbReference>
<keyword evidence="3 7" id="KW-0235">DNA replication</keyword>
<evidence type="ECO:0000259" key="8">
    <source>
        <dbReference type="Pfam" id="PF00705"/>
    </source>
</evidence>
<evidence type="ECO:0000256" key="4">
    <source>
        <dbReference type="ARBA" id="ARBA00023125"/>
    </source>
</evidence>
<dbReference type="PANTHER" id="PTHR11352">
    <property type="entry name" value="PROLIFERATING CELL NUCLEAR ANTIGEN"/>
    <property type="match status" value="1"/>
</dbReference>
<dbReference type="PANTHER" id="PTHR11352:SF0">
    <property type="entry name" value="PROLIFERATING CELL NUCLEAR ANTIGEN"/>
    <property type="match status" value="1"/>
</dbReference>
<dbReference type="GO" id="GO:0030337">
    <property type="term" value="F:DNA polymerase processivity factor activity"/>
    <property type="evidence" value="ECO:0007669"/>
    <property type="project" value="InterPro"/>
</dbReference>
<sequence length="289" mass="31764">MLEAQVQQASLWKRLIECISGLVNEANFDCNPGGLSIQAMDTTHVALVHLLLRDDCFSKYQCERNSILGLNLASLSKVLKIVESSDSLTLHHEDDSDVVVLTSENAEKSRKCEYQLKLMDIEGEAMGIPEMGYGSTVTLSSQEFAKIVRDMNVFGETVTIEIRKEGVKFSSSGDLGEGYAFLRATGVPERAVKTAPEVKKEDDDDVPIGRTNTSSAKNGGTAIGVEVQTDEPVTLTFALRFMNVFAKGSTLSDRVSLKFAPDSPCMVEFNIDHVGYLRYFLAPKMDDVM</sequence>
<keyword evidence="5 6" id="KW-0539">Nucleus</keyword>
<name>A0A061J0B0_TRYRA</name>
<dbReference type="VEuPathDB" id="TriTrypDB:TRSC58_04562"/>
<feature type="domain" description="Proliferating cell nuclear antigen PCNA C-terminal" evidence="9">
    <location>
        <begin position="225"/>
        <end position="284"/>
    </location>
</feature>
<evidence type="ECO:0000256" key="7">
    <source>
        <dbReference type="RuleBase" id="RU003671"/>
    </source>
</evidence>
<evidence type="ECO:0000256" key="5">
    <source>
        <dbReference type="ARBA" id="ARBA00023242"/>
    </source>
</evidence>
<comment type="similarity">
    <text evidence="2 7">Belongs to the PCNA family.</text>
</comment>
<dbReference type="FunFam" id="3.70.10.10:FF:000001">
    <property type="entry name" value="Proliferating cell nuclear antigen"/>
    <property type="match status" value="1"/>
</dbReference>
<dbReference type="GO" id="GO:0003677">
    <property type="term" value="F:DNA binding"/>
    <property type="evidence" value="ECO:0007669"/>
    <property type="project" value="UniProtKB-KW"/>
</dbReference>
<dbReference type="GO" id="GO:0019985">
    <property type="term" value="P:translesion synthesis"/>
    <property type="evidence" value="ECO:0007669"/>
    <property type="project" value="TreeGrafter"/>
</dbReference>
<dbReference type="OrthoDB" id="534348at2759"/>
<dbReference type="InterPro" id="IPR022648">
    <property type="entry name" value="Pr_cel_nuc_antig_N"/>
</dbReference>
<organism evidence="10 11">
    <name type="scientific">Trypanosoma rangeli SC58</name>
    <dbReference type="NCBI Taxonomy" id="429131"/>
    <lineage>
        <taxon>Eukaryota</taxon>
        <taxon>Discoba</taxon>
        <taxon>Euglenozoa</taxon>
        <taxon>Kinetoplastea</taxon>
        <taxon>Metakinetoplastina</taxon>
        <taxon>Trypanosomatida</taxon>
        <taxon>Trypanosomatidae</taxon>
        <taxon>Trypanosoma</taxon>
        <taxon>Herpetosoma</taxon>
    </lineage>
</organism>
<feature type="domain" description="Proliferating cell nuclear antigen PCNA C-terminal" evidence="9">
    <location>
        <begin position="127"/>
        <end position="185"/>
    </location>
</feature>
<feature type="domain" description="Proliferating cell nuclear antigen PCNA N-terminal" evidence="8">
    <location>
        <begin position="1"/>
        <end position="122"/>
    </location>
</feature>
<dbReference type="HAMAP" id="MF_00317">
    <property type="entry name" value="DNApol_clamp_arch"/>
    <property type="match status" value="1"/>
</dbReference>